<dbReference type="Pfam" id="PF12697">
    <property type="entry name" value="Abhydrolase_6"/>
    <property type="match status" value="1"/>
</dbReference>
<reference evidence="3" key="1">
    <citation type="journal article" date="2020" name="mSystems">
        <title>Genome- and Community-Level Interaction Insights into Carbon Utilization and Element Cycling Functions of Hydrothermarchaeota in Hydrothermal Sediment.</title>
        <authorList>
            <person name="Zhou Z."/>
            <person name="Liu Y."/>
            <person name="Xu W."/>
            <person name="Pan J."/>
            <person name="Luo Z.H."/>
            <person name="Li M."/>
        </authorList>
    </citation>
    <scope>NUCLEOTIDE SEQUENCE [LARGE SCALE GENOMIC DNA]</scope>
    <source>
        <strain evidence="3">SpSt-776</strain>
    </source>
</reference>
<dbReference type="AlphaFoldDB" id="A0A7C3WJD6"/>
<evidence type="ECO:0000313" key="3">
    <source>
        <dbReference type="EMBL" id="HGB15730.1"/>
    </source>
</evidence>
<proteinExistence type="predicted"/>
<dbReference type="EMBL" id="DTHB01000060">
    <property type="protein sequence ID" value="HGB15730.1"/>
    <property type="molecule type" value="Genomic_DNA"/>
</dbReference>
<comment type="caution">
    <text evidence="3">The sequence shown here is derived from an EMBL/GenBank/DDBJ whole genome shotgun (WGS) entry which is preliminary data.</text>
</comment>
<dbReference type="PANTHER" id="PTHR43798">
    <property type="entry name" value="MONOACYLGLYCEROL LIPASE"/>
    <property type="match status" value="1"/>
</dbReference>
<protein>
    <submittedName>
        <fullName evidence="3">Alpha/beta fold hydrolase</fullName>
    </submittedName>
</protein>
<dbReference type="InterPro" id="IPR029058">
    <property type="entry name" value="AB_hydrolase_fold"/>
</dbReference>
<dbReference type="PANTHER" id="PTHR43798:SF31">
    <property type="entry name" value="AB HYDROLASE SUPERFAMILY PROTEIN YCLE"/>
    <property type="match status" value="1"/>
</dbReference>
<dbReference type="InterPro" id="IPR050266">
    <property type="entry name" value="AB_hydrolase_sf"/>
</dbReference>
<sequence length="237" mass="25790">MHLVLLHGWGTTGAVWRHQAQALGNRCTVHTPTWPRWEAAWIADFLARFPLAETVAVGWSLGGMLLVEALAGTGLKPAGLILVGVPAVFCRREDYPWGQPPAAVRAMRRALQKEARKVLEDFASACLATPEAAFAEEAKSLFGCNPEKKYLVAGLDYLLTADLRPLLTMLPVSPVIVQGEKDRVVPPEQARYLFECLPGSQLVILSDTGHLPFVTQAAKFNEIVKATTVGDKGQGPR</sequence>
<dbReference type="GO" id="GO:0016020">
    <property type="term" value="C:membrane"/>
    <property type="evidence" value="ECO:0007669"/>
    <property type="project" value="TreeGrafter"/>
</dbReference>
<dbReference type="GO" id="GO:0016787">
    <property type="term" value="F:hydrolase activity"/>
    <property type="evidence" value="ECO:0007669"/>
    <property type="project" value="UniProtKB-KW"/>
</dbReference>
<feature type="domain" description="AB hydrolase-1" evidence="2">
    <location>
        <begin position="3"/>
        <end position="222"/>
    </location>
</feature>
<dbReference type="Gene3D" id="3.40.50.1820">
    <property type="entry name" value="alpha/beta hydrolase"/>
    <property type="match status" value="1"/>
</dbReference>
<evidence type="ECO:0000259" key="2">
    <source>
        <dbReference type="Pfam" id="PF12697"/>
    </source>
</evidence>
<accession>A0A7C3WJD6</accession>
<dbReference type="InterPro" id="IPR000073">
    <property type="entry name" value="AB_hydrolase_1"/>
</dbReference>
<name>A0A7C3WJD6_9BACT</name>
<organism evidence="3">
    <name type="scientific">Desulfobacca acetoxidans</name>
    <dbReference type="NCBI Taxonomy" id="60893"/>
    <lineage>
        <taxon>Bacteria</taxon>
        <taxon>Pseudomonadati</taxon>
        <taxon>Thermodesulfobacteriota</taxon>
        <taxon>Desulfobaccia</taxon>
        <taxon>Desulfobaccales</taxon>
        <taxon>Desulfobaccaceae</taxon>
        <taxon>Desulfobacca</taxon>
    </lineage>
</organism>
<gene>
    <name evidence="3" type="ORF">ENV62_10910</name>
</gene>
<evidence type="ECO:0000256" key="1">
    <source>
        <dbReference type="ARBA" id="ARBA00022801"/>
    </source>
</evidence>
<keyword evidence="1 3" id="KW-0378">Hydrolase</keyword>
<dbReference type="SUPFAM" id="SSF53474">
    <property type="entry name" value="alpha/beta-Hydrolases"/>
    <property type="match status" value="1"/>
</dbReference>